<evidence type="ECO:0000256" key="6">
    <source>
        <dbReference type="ARBA" id="ARBA00023054"/>
    </source>
</evidence>
<feature type="region of interest" description="Disordered" evidence="9">
    <location>
        <begin position="588"/>
        <end position="645"/>
    </location>
</feature>
<comment type="subunit">
    <text evidence="7">Homodimer.</text>
</comment>
<dbReference type="InterPro" id="IPR019460">
    <property type="entry name" value="Atg11_C"/>
</dbReference>
<keyword evidence="6 8" id="KW-0175">Coiled coil</keyword>
<dbReference type="Proteomes" id="UP000249619">
    <property type="component" value="Unassembled WGS sequence"/>
</dbReference>
<sequence length="1426" mass="160047">MSLQIAVAHTGQRLDADPVAFTSVDALKYWISRTTEIAPEQQVLLTTQGKHVKLQALLTEKEIFVFSRELSNNPQAAISSTPLPDPFTPDDAPNHLTNNTDLGAWQALFQARRDWAFGLLEKSHSMSRIASKHFAEQATIERGTQVAVGNHDAHIKGLEQKYQAAREWYDGVEKEAGDNLQRLDGDFEQLGTVSAILNFKRFLAREMRSTKNVPNNVIVRETLQDFLDVEAVKMATATSQRVRESFGKRMDRMSMQLEKIGADYNELLNAVGQGQSRSIVDDTEEPTRLYNEIDAVAKKVESDYEHVMGLEASSKSVAQVSKMALLHTRNFLPAIQEYSVEMSDLVRRAVEQKNSAIRNSVESMQGIATIESAIASMGADLEQISIPQEGVAAFELISLVGRLPYVYGTLLVEAVRRREWMERMERDTSSLAEEMATFQEEEERRRKRWLKPIADVVNLDAVQGGTLGFEMNVQPEKTVWPTVSREELLDYLKDLQRLDGQQSEAEAFSQAIKDLDRPTKQQIKRAKNFKMGSVHEPAFGRGSQLMVRGDDELRVLKEGNAKLEDELRGYKSRVRRLEDLVHRQNTISRLSIGGGPPSFGIPEPSEPPTPTARVASPRPQEEHSRRSSISSRRLSTNTGQEDKRRILRLEQELAAEKDARTKLEKDAQARRDEDADQQRRFEEAMSTKNNIMENMRAQQKEFTDERKALEDEIRSYKARIEDAEDELDRVLGSRDNERTGIDARVQELVSELEQTRKQAAEQSKSANEQIEALQAELVDRKAVKTQEVDSLTAAFAHLSPGTTVPDDYSALVGQLEDLAMRSLNHQKELQQAVTMAKSDNENAHARIEQQKNEFNIKLAEQEKEAASVRLELDAEKAKVASVTAELEEERSHLHELRSKFADGESGSEALRKRVEEEEAKVSRLRTELAEKSSHANSLDVELMRVEKKLRKLEEVDSSRTHERMNRAKDLSQRLYTQHERLIRLLEALGFVITHENGEMVLQRASRLGGSTVMTDTSAGLSRSTTTPSPTPLKRFLEDVGDLHFLQWTEATSPEEEDQRYQELISKLELFNLETFSDAVAKRMRDMEHTARKWQKEARAYRDKAHRFQADSHDKIAYRSFKEGDLALFLPTRNNAHRPWAAFNVGAPHFFLREQDTHRLGGKEWLVARISKVEERVVDLSKNLDGAPRASLDDRSVASSNAVSFEDDNPFELSDGLRWYLLEATEEKPMAPGTPGIKGTVTVKSSLESGQGEMQKAKKKASMDPATQLGKSLDSRRSSGTSKKSAPLVGRHNSTDALSPAERVDSNIDSANATRGGSPAGGHGSSNLRETETNGSGADKTADDGVGGNVNVSYYQSHQRKSSMPALLSSLRSMNTSPVKQRVGSQADLRTASPSASQARSPLARKGSIWDSFFQYDIEYQGKAAKK</sequence>
<feature type="region of interest" description="Disordered" evidence="9">
    <location>
        <begin position="1375"/>
        <end position="1399"/>
    </location>
</feature>
<protein>
    <recommendedName>
        <fullName evidence="2 7">Autophagy-related protein 11</fullName>
    </recommendedName>
</protein>
<evidence type="ECO:0000259" key="11">
    <source>
        <dbReference type="Pfam" id="PF10377"/>
    </source>
</evidence>
<dbReference type="GO" id="GO:0000045">
    <property type="term" value="P:autophagosome assembly"/>
    <property type="evidence" value="ECO:0007669"/>
    <property type="project" value="UniProtKB-UniRule"/>
</dbReference>
<comment type="subcellular location">
    <subcellularLocation>
        <location evidence="7">Preautophagosomal structure membrane</location>
        <topology evidence="7">Peripheral membrane protein</topology>
    </subcellularLocation>
    <subcellularLocation>
        <location evidence="7">Vacuole membrane</location>
        <topology evidence="7">Peripheral membrane protein</topology>
    </subcellularLocation>
    <text evidence="7">During pexophagy, accumulates in the vacuolar membrane region, where the peroxisomes contact the vacuole.</text>
</comment>
<keyword evidence="13" id="KW-1185">Reference proteome</keyword>
<feature type="coiled-coil region" evidence="8">
    <location>
        <begin position="1083"/>
        <end position="1110"/>
    </location>
</feature>
<feature type="compositionally biased region" description="Polar residues" evidence="9">
    <location>
        <begin position="1011"/>
        <end position="1020"/>
    </location>
</feature>
<dbReference type="PANTHER" id="PTHR13222">
    <property type="entry name" value="RB1-INDUCIBLE COILED-COIL"/>
    <property type="match status" value="1"/>
</dbReference>
<feature type="coiled-coil region" evidence="8">
    <location>
        <begin position="553"/>
        <end position="580"/>
    </location>
</feature>
<feature type="coiled-coil region" evidence="8">
    <location>
        <begin position="833"/>
        <end position="955"/>
    </location>
</feature>
<organism evidence="12 13">
    <name type="scientific">Stemphylium lycopersici</name>
    <name type="common">Tomato gray leaf spot disease fungus</name>
    <name type="synonym">Thyrospora lycopersici</name>
    <dbReference type="NCBI Taxonomy" id="183478"/>
    <lineage>
        <taxon>Eukaryota</taxon>
        <taxon>Fungi</taxon>
        <taxon>Dikarya</taxon>
        <taxon>Ascomycota</taxon>
        <taxon>Pezizomycotina</taxon>
        <taxon>Dothideomycetes</taxon>
        <taxon>Pleosporomycetidae</taxon>
        <taxon>Pleosporales</taxon>
        <taxon>Pleosporineae</taxon>
        <taxon>Pleosporaceae</taxon>
        <taxon>Stemphylium</taxon>
    </lineage>
</organism>
<name>A0A364NGG8_STELY</name>
<dbReference type="GO" id="GO:1990316">
    <property type="term" value="C:Atg1/ULK1 kinase complex"/>
    <property type="evidence" value="ECO:0007669"/>
    <property type="project" value="TreeGrafter"/>
</dbReference>
<feature type="region of interest" description="Disordered" evidence="9">
    <location>
        <begin position="658"/>
        <end position="686"/>
    </location>
</feature>
<dbReference type="GO" id="GO:0034045">
    <property type="term" value="C:phagophore assembly site membrane"/>
    <property type="evidence" value="ECO:0007669"/>
    <property type="project" value="UniProtKB-SubCell"/>
</dbReference>
<dbReference type="GO" id="GO:0005774">
    <property type="term" value="C:vacuolar membrane"/>
    <property type="evidence" value="ECO:0007669"/>
    <property type="project" value="UniProtKB-SubCell"/>
</dbReference>
<evidence type="ECO:0000256" key="5">
    <source>
        <dbReference type="ARBA" id="ARBA00023006"/>
    </source>
</evidence>
<keyword evidence="7" id="KW-0926">Vacuole</keyword>
<dbReference type="PANTHER" id="PTHR13222:SF1">
    <property type="entry name" value="RB1-INDUCIBLE COILED-COIL PROTEIN 1"/>
    <property type="match status" value="1"/>
</dbReference>
<keyword evidence="3 7" id="KW-0813">Transport</keyword>
<dbReference type="InterPro" id="IPR045326">
    <property type="entry name" value="ATG17-like_dom"/>
</dbReference>
<feature type="domain" description="Autophagy-related protein 11 C-terminal" evidence="11">
    <location>
        <begin position="1077"/>
        <end position="1224"/>
    </location>
</feature>
<evidence type="ECO:0000256" key="8">
    <source>
        <dbReference type="SAM" id="Coils"/>
    </source>
</evidence>
<keyword evidence="5 7" id="KW-0072">Autophagy</keyword>
<evidence type="ECO:0000256" key="2">
    <source>
        <dbReference type="ARBA" id="ARBA00013804"/>
    </source>
</evidence>
<evidence type="ECO:0000256" key="9">
    <source>
        <dbReference type="SAM" id="MobiDB-lite"/>
    </source>
</evidence>
<dbReference type="EMBL" id="QGDH01000004">
    <property type="protein sequence ID" value="RAR16191.1"/>
    <property type="molecule type" value="Genomic_DNA"/>
</dbReference>
<keyword evidence="7" id="KW-0472">Membrane</keyword>
<comment type="caution">
    <text evidence="12">The sequence shown here is derived from an EMBL/GenBank/DDBJ whole genome shotgun (WGS) entry which is preliminary data.</text>
</comment>
<feature type="compositionally biased region" description="Basic and acidic residues" evidence="9">
    <location>
        <begin position="658"/>
        <end position="685"/>
    </location>
</feature>
<evidence type="ECO:0000313" key="13">
    <source>
        <dbReference type="Proteomes" id="UP000249619"/>
    </source>
</evidence>
<dbReference type="InterPro" id="IPR040040">
    <property type="entry name" value="ATG11"/>
</dbReference>
<evidence type="ECO:0000259" key="10">
    <source>
        <dbReference type="Pfam" id="PF04108"/>
    </source>
</evidence>
<comment type="function">
    <text evidence="7">Involved in cytoplasm to vacuole transport (Cvt), pexophagy, mitophagy and nucleophagy. Recruits mitochondria for their selective degradation via autophagy (mitophagy) during starvation. Works as scaffold proteins that recruit ATG proteins to the pre-autophagosome (PAS), the site of vesicle/autophagosome formation. Required for the Cvt vesicles completion.</text>
</comment>
<dbReference type="STRING" id="183478.A0A364NGG8"/>
<dbReference type="GO" id="GO:0061709">
    <property type="term" value="P:reticulophagy"/>
    <property type="evidence" value="ECO:0007669"/>
    <property type="project" value="TreeGrafter"/>
</dbReference>
<dbReference type="GO" id="GO:0000422">
    <property type="term" value="P:autophagy of mitochondrion"/>
    <property type="evidence" value="ECO:0007669"/>
    <property type="project" value="TreeGrafter"/>
</dbReference>
<dbReference type="GO" id="GO:0034517">
    <property type="term" value="P:ribophagy"/>
    <property type="evidence" value="ECO:0007669"/>
    <property type="project" value="TreeGrafter"/>
</dbReference>
<feature type="region of interest" description="Disordered" evidence="9">
    <location>
        <begin position="1011"/>
        <end position="1031"/>
    </location>
</feature>
<evidence type="ECO:0000313" key="12">
    <source>
        <dbReference type="EMBL" id="RAR16191.1"/>
    </source>
</evidence>
<proteinExistence type="inferred from homology"/>
<dbReference type="Pfam" id="PF04108">
    <property type="entry name" value="ATG17_like"/>
    <property type="match status" value="1"/>
</dbReference>
<feature type="region of interest" description="Disordered" evidence="9">
    <location>
        <begin position="1248"/>
        <end position="1349"/>
    </location>
</feature>
<dbReference type="GO" id="GO:0034727">
    <property type="term" value="P:piecemeal microautophagy of the nucleus"/>
    <property type="evidence" value="ECO:0007669"/>
    <property type="project" value="TreeGrafter"/>
</dbReference>
<gene>
    <name evidence="12" type="ORF">DDE83_000317</name>
</gene>
<keyword evidence="4 7" id="KW-0653">Protein transport</keyword>
<dbReference type="GO" id="GO:1903599">
    <property type="term" value="P:positive regulation of autophagy of mitochondrion"/>
    <property type="evidence" value="ECO:0007669"/>
    <property type="project" value="UniProtKB-UniRule"/>
</dbReference>
<dbReference type="GO" id="GO:0015031">
    <property type="term" value="P:protein transport"/>
    <property type="evidence" value="ECO:0007669"/>
    <property type="project" value="UniProtKB-KW"/>
</dbReference>
<accession>A0A364NGG8</accession>
<evidence type="ECO:0000256" key="4">
    <source>
        <dbReference type="ARBA" id="ARBA00022927"/>
    </source>
</evidence>
<evidence type="ECO:0000256" key="7">
    <source>
        <dbReference type="RuleBase" id="RU367075"/>
    </source>
</evidence>
<evidence type="ECO:0000256" key="1">
    <source>
        <dbReference type="ARBA" id="ARBA00009729"/>
    </source>
</evidence>
<dbReference type="GO" id="GO:0060090">
    <property type="term" value="F:molecular adaptor activity"/>
    <property type="evidence" value="ECO:0007669"/>
    <property type="project" value="TreeGrafter"/>
</dbReference>
<dbReference type="Pfam" id="PF10377">
    <property type="entry name" value="ATG11"/>
    <property type="match status" value="1"/>
</dbReference>
<reference evidence="13" key="1">
    <citation type="submission" date="2018-05" db="EMBL/GenBank/DDBJ databases">
        <title>Draft genome sequence of Stemphylium lycopersici strain CIDEFI 213.</title>
        <authorList>
            <person name="Medina R."/>
            <person name="Franco M.E.E."/>
            <person name="Lucentini C.G."/>
            <person name="Saparrat M.C.N."/>
            <person name="Balatti P.A."/>
        </authorList>
    </citation>
    <scope>NUCLEOTIDE SEQUENCE [LARGE SCALE GENOMIC DNA]</scope>
    <source>
        <strain evidence="13">CIDEFI 213</strain>
    </source>
</reference>
<feature type="domain" description="Autophagy protein ATG17-like" evidence="10">
    <location>
        <begin position="110"/>
        <end position="455"/>
    </location>
</feature>
<feature type="compositionally biased region" description="Polar residues" evidence="9">
    <location>
        <begin position="1324"/>
        <end position="1335"/>
    </location>
</feature>
<evidence type="ECO:0000256" key="3">
    <source>
        <dbReference type="ARBA" id="ARBA00022448"/>
    </source>
</evidence>
<dbReference type="GO" id="GO:0019901">
    <property type="term" value="F:protein kinase binding"/>
    <property type="evidence" value="ECO:0007669"/>
    <property type="project" value="TreeGrafter"/>
</dbReference>
<comment type="similarity">
    <text evidence="1 7">Belongs to the ATG11 family.</text>
</comment>